<dbReference type="PATRIC" id="fig|158899.10.peg.1308"/>
<evidence type="ECO:0000313" key="2">
    <source>
        <dbReference type="EMBL" id="AMO94009.1"/>
    </source>
</evidence>
<keyword evidence="2" id="KW-0378">Hydrolase</keyword>
<dbReference type="Pfam" id="PF04471">
    <property type="entry name" value="Mrr_cat"/>
    <property type="match status" value="1"/>
</dbReference>
<dbReference type="GO" id="GO:0009307">
    <property type="term" value="P:DNA restriction-modification system"/>
    <property type="evidence" value="ECO:0007669"/>
    <property type="project" value="InterPro"/>
</dbReference>
<gene>
    <name evidence="2" type="ORF">CFter6_1297</name>
</gene>
<sequence>MPNIRSIDMLFLEDLFVMGGGYVLNFSDRTFSQFFTEELNCDIDDPAYAVNGGSKGKRLRCFLQAVDIPTVVRALKALWEYREAVRARDQQLDSVENADGRLLALINRLEGKPDAAKPVSQVPVPAFDRPRLILLKAELLALHQVAPQARGYAFEKLLRDIFNVYGLEAREPFRLRGEQIDGSFQLSNETYLLEAKWQGEQTGVADLHTFHGKLEQKAAWTRGLFISNSGFTEDGLAAFGRGKRVICMDGLDLHDTMHREIPLNHVLDRKVRRAAETGSPFARVRDLFPS</sequence>
<feature type="domain" description="Restriction endonuclease type IV Mrr" evidence="1">
    <location>
        <begin position="150"/>
        <end position="256"/>
    </location>
</feature>
<evidence type="ECO:0000259" key="1">
    <source>
        <dbReference type="Pfam" id="PF04471"/>
    </source>
</evidence>
<name>A0A127P859_9BURK</name>
<proteinExistence type="predicted"/>
<keyword evidence="2" id="KW-0255">Endonuclease</keyword>
<dbReference type="Proteomes" id="UP000072421">
    <property type="component" value="Chromosome"/>
</dbReference>
<dbReference type="GO" id="GO:0004519">
    <property type="term" value="F:endonuclease activity"/>
    <property type="evidence" value="ECO:0007669"/>
    <property type="project" value="UniProtKB-KW"/>
</dbReference>
<dbReference type="InterPro" id="IPR011335">
    <property type="entry name" value="Restrct_endonuc-II-like"/>
</dbReference>
<organism evidence="2">
    <name type="scientific">Collimonas fungivorans</name>
    <dbReference type="NCBI Taxonomy" id="158899"/>
    <lineage>
        <taxon>Bacteria</taxon>
        <taxon>Pseudomonadati</taxon>
        <taxon>Pseudomonadota</taxon>
        <taxon>Betaproteobacteria</taxon>
        <taxon>Burkholderiales</taxon>
        <taxon>Oxalobacteraceae</taxon>
        <taxon>Collimonas</taxon>
    </lineage>
</organism>
<dbReference type="InterPro" id="IPR007560">
    <property type="entry name" value="Restrct_endonuc_IV_Mrr"/>
</dbReference>
<dbReference type="AlphaFoldDB" id="A0A127P859"/>
<dbReference type="SUPFAM" id="SSF52980">
    <property type="entry name" value="Restriction endonuclease-like"/>
    <property type="match status" value="1"/>
</dbReference>
<evidence type="ECO:0000313" key="3">
    <source>
        <dbReference type="Proteomes" id="UP000072421"/>
    </source>
</evidence>
<accession>A0A127P859</accession>
<reference evidence="2 3" key="1">
    <citation type="submission" date="2015-11" db="EMBL/GenBank/DDBJ databases">
        <title>Exploring the genomic traits of fungus-feeding bacterial genus Collimonas.</title>
        <authorList>
            <person name="Song C."/>
            <person name="Schmidt R."/>
            <person name="de Jager V."/>
            <person name="Krzyzanowska D."/>
            <person name="Jongedijk E."/>
            <person name="Cankar K."/>
            <person name="Beekwilder J."/>
            <person name="van Veen A."/>
            <person name="de Boer W."/>
            <person name="van Veen J.A."/>
            <person name="Garbeva P."/>
        </authorList>
    </citation>
    <scope>NUCLEOTIDE SEQUENCE [LARGE SCALE GENOMIC DNA]</scope>
    <source>
        <strain evidence="2 3">Ter6</strain>
    </source>
</reference>
<dbReference type="InterPro" id="IPR011856">
    <property type="entry name" value="tRNA_endonuc-like_dom_sf"/>
</dbReference>
<dbReference type="Gene3D" id="3.40.1350.10">
    <property type="match status" value="1"/>
</dbReference>
<keyword evidence="2" id="KW-0540">Nuclease</keyword>
<dbReference type="EMBL" id="CP013232">
    <property type="protein sequence ID" value="AMO94009.1"/>
    <property type="molecule type" value="Genomic_DNA"/>
</dbReference>
<dbReference type="RefSeq" id="WP_167351364.1">
    <property type="nucleotide sequence ID" value="NZ_CP013232.1"/>
</dbReference>
<dbReference type="GO" id="GO:0003677">
    <property type="term" value="F:DNA binding"/>
    <property type="evidence" value="ECO:0007669"/>
    <property type="project" value="InterPro"/>
</dbReference>
<protein>
    <submittedName>
        <fullName evidence="2">Restriction endonuclease family protein</fullName>
    </submittedName>
</protein>